<name>A0A7C8VB70_ORBOL</name>
<feature type="compositionally biased region" description="Low complexity" evidence="1">
    <location>
        <begin position="76"/>
        <end position="91"/>
    </location>
</feature>
<protein>
    <recommendedName>
        <fullName evidence="4">F-box domain-containing protein</fullName>
    </recommendedName>
</protein>
<feature type="compositionally biased region" description="Basic and acidic residues" evidence="1">
    <location>
        <begin position="95"/>
        <end position="111"/>
    </location>
</feature>
<proteinExistence type="predicted"/>
<dbReference type="InterPro" id="IPR036047">
    <property type="entry name" value="F-box-like_dom_sf"/>
</dbReference>
<evidence type="ECO:0000313" key="3">
    <source>
        <dbReference type="Proteomes" id="UP000474640"/>
    </source>
</evidence>
<accession>A0A7C8VB70</accession>
<dbReference type="SUPFAM" id="SSF81383">
    <property type="entry name" value="F-box domain"/>
    <property type="match status" value="1"/>
</dbReference>
<evidence type="ECO:0000256" key="1">
    <source>
        <dbReference type="SAM" id="MobiDB-lite"/>
    </source>
</evidence>
<gene>
    <name evidence="2" type="ORF">TWF970_001955</name>
</gene>
<feature type="region of interest" description="Disordered" evidence="1">
    <location>
        <begin position="33"/>
        <end position="153"/>
    </location>
</feature>
<sequence length="592" mass="67169">MAAVELKPEDSIDPFNEVLSREVQTGVAIAIANKGKEATPQASSDTEQGSEITTKDSIPSTEVCEEESMTVEKTATSESPLELEPELQTTTEDSESPKETHENITTKEETVKNQQDPSELESDPQIAIESLTLEDPATNDEEPEESKSEDQTNGENLINLLPTELCHGILSFLDDDEKERFSRCSKHCYFLSFPLRFNGRVVLSKHEDGVGIGDFADGKWLEPLRYHIRSAKIHFWQNELHRSLQSIAIFPRLINLTICLTMDKGFERNLSVAVISSLSKLPFYDNIESLTLDWSEQRTPGGLSRRHIELTSDSEDEEFRVTYRRGPGEMRLHKAYKQGFARLSSETKEFLGGFIKGGELSTVVKKLKFPKYLRSLDFNISCEDSAYALPFFENCNGRNGKVDCGLLVRGDSFPILDLNTRPKNEPAEIKTIKRLSLGFPKGHLDYDSIKVKYLLSQFPNLEVLKFVEYSPYDAEELWETLPNLSKLQRVEYAWPRRPGSYGTSGRSVYTGDLEEVIEKRLKNGDFGCLKWVNIRELWPGSTRRVREGEILRVVEGGEVVRRRYVWWDGLKKRPTRVEGGDEGSEAGEGEEE</sequence>
<organism evidence="2 3">
    <name type="scientific">Orbilia oligospora</name>
    <name type="common">Nematode-trapping fungus</name>
    <name type="synonym">Arthrobotrys oligospora</name>
    <dbReference type="NCBI Taxonomy" id="2813651"/>
    <lineage>
        <taxon>Eukaryota</taxon>
        <taxon>Fungi</taxon>
        <taxon>Dikarya</taxon>
        <taxon>Ascomycota</taxon>
        <taxon>Pezizomycotina</taxon>
        <taxon>Orbiliomycetes</taxon>
        <taxon>Orbiliales</taxon>
        <taxon>Orbiliaceae</taxon>
        <taxon>Orbilia</taxon>
    </lineage>
</organism>
<feature type="compositionally biased region" description="Polar residues" evidence="1">
    <location>
        <begin position="40"/>
        <end position="60"/>
    </location>
</feature>
<dbReference type="AlphaFoldDB" id="A0A7C8VB70"/>
<evidence type="ECO:0008006" key="4">
    <source>
        <dbReference type="Google" id="ProtNLM"/>
    </source>
</evidence>
<evidence type="ECO:0000313" key="2">
    <source>
        <dbReference type="EMBL" id="KAF3282007.1"/>
    </source>
</evidence>
<dbReference type="OrthoDB" id="5339712at2759"/>
<dbReference type="EMBL" id="JAABOJ010000014">
    <property type="protein sequence ID" value="KAF3282007.1"/>
    <property type="molecule type" value="Genomic_DNA"/>
</dbReference>
<reference evidence="2 3" key="1">
    <citation type="submission" date="2020-01" db="EMBL/GenBank/DDBJ databases">
        <authorList>
            <person name="Palmer J.M."/>
        </authorList>
    </citation>
    <scope>NUCLEOTIDE SEQUENCE [LARGE SCALE GENOMIC DNA]</scope>
    <source>
        <strain evidence="2 3">TWF970</strain>
    </source>
</reference>
<comment type="caution">
    <text evidence="2">The sequence shown here is derived from an EMBL/GenBank/DDBJ whole genome shotgun (WGS) entry which is preliminary data.</text>
</comment>
<dbReference type="Proteomes" id="UP000474640">
    <property type="component" value="Unassembled WGS sequence"/>
</dbReference>